<keyword evidence="1" id="KW-0812">Transmembrane</keyword>
<dbReference type="RefSeq" id="WP_173198334.1">
    <property type="nucleotide sequence ID" value="NZ_JABFCX010000002.1"/>
</dbReference>
<evidence type="ECO:0000313" key="3">
    <source>
        <dbReference type="Proteomes" id="UP000536835"/>
    </source>
</evidence>
<accession>A0A7Y3RLF9</accession>
<evidence type="ECO:0000313" key="2">
    <source>
        <dbReference type="EMBL" id="NNU16261.1"/>
    </source>
</evidence>
<comment type="caution">
    <text evidence="2">The sequence shown here is derived from an EMBL/GenBank/DDBJ whole genome shotgun (WGS) entry which is preliminary data.</text>
</comment>
<name>A0A7Y3RLF9_9PROT</name>
<organism evidence="2 3">
    <name type="scientific">Parvularcula mediterranea</name>
    <dbReference type="NCBI Taxonomy" id="2732508"/>
    <lineage>
        <taxon>Bacteria</taxon>
        <taxon>Pseudomonadati</taxon>
        <taxon>Pseudomonadota</taxon>
        <taxon>Alphaproteobacteria</taxon>
        <taxon>Parvularculales</taxon>
        <taxon>Parvularculaceae</taxon>
        <taxon>Parvularcula</taxon>
    </lineage>
</organism>
<feature type="transmembrane region" description="Helical" evidence="1">
    <location>
        <begin position="135"/>
        <end position="154"/>
    </location>
</feature>
<feature type="transmembrane region" description="Helical" evidence="1">
    <location>
        <begin position="21"/>
        <end position="43"/>
    </location>
</feature>
<protein>
    <recommendedName>
        <fullName evidence="4">Metal-dependent hydrolase</fullName>
    </recommendedName>
</protein>
<dbReference type="AlphaFoldDB" id="A0A7Y3RLF9"/>
<evidence type="ECO:0000256" key="1">
    <source>
        <dbReference type="SAM" id="Phobius"/>
    </source>
</evidence>
<keyword evidence="1" id="KW-0472">Membrane</keyword>
<evidence type="ECO:0008006" key="4">
    <source>
        <dbReference type="Google" id="ProtNLM"/>
    </source>
</evidence>
<dbReference type="EMBL" id="JABFCX010000002">
    <property type="protein sequence ID" value="NNU16261.1"/>
    <property type="molecule type" value="Genomic_DNA"/>
</dbReference>
<dbReference type="Proteomes" id="UP000536835">
    <property type="component" value="Unassembled WGS sequence"/>
</dbReference>
<reference evidence="2 3" key="1">
    <citation type="submission" date="2020-05" db="EMBL/GenBank/DDBJ databases">
        <title>Parvularcula mediterraneae sp. nov., isolated from polypropylene straw from shallow seawater of the seashore of Laganas in Zakynthos island, Greece.</title>
        <authorList>
            <person name="Szabo I."/>
            <person name="Al-Omari J."/>
            <person name="Rado J."/>
            <person name="Szerdahelyi G.S."/>
        </authorList>
    </citation>
    <scope>NUCLEOTIDE SEQUENCE [LARGE SCALE GENOMIC DNA]</scope>
    <source>
        <strain evidence="2 3">ZS-1/3</strain>
    </source>
</reference>
<feature type="transmembrane region" description="Helical" evidence="1">
    <location>
        <begin position="63"/>
        <end position="87"/>
    </location>
</feature>
<keyword evidence="3" id="KW-1185">Reference proteome</keyword>
<sequence length="221" mass="24108">MFVGHYAAAFAGRAASVAVPLWVLFFGVQFVDFLWAGFILTGIEEARVVDGFVEASNLDLHHMPYTHSLVGSLFWSVIFAAGYVLIARPQNWKLAALLTGGAVFSHWLTDLIVHVPDLPLVYGEPKVGFGLWRSLLWSQALEVTILLAGTIWFVRRTVPNGIVGRLSPWLLLGVLLVMQLVSHLPAEELPSIQAFAVQALIAFTVPVLIAALVDATRAAKP</sequence>
<feature type="transmembrane region" description="Helical" evidence="1">
    <location>
        <begin position="192"/>
        <end position="213"/>
    </location>
</feature>
<proteinExistence type="predicted"/>
<keyword evidence="1" id="KW-1133">Transmembrane helix</keyword>
<feature type="transmembrane region" description="Helical" evidence="1">
    <location>
        <begin position="166"/>
        <end position="186"/>
    </location>
</feature>
<feature type="transmembrane region" description="Helical" evidence="1">
    <location>
        <begin position="94"/>
        <end position="115"/>
    </location>
</feature>
<gene>
    <name evidence="2" type="ORF">HK107_08000</name>
</gene>